<evidence type="ECO:0000313" key="1">
    <source>
        <dbReference type="EMBL" id="KIR67600.1"/>
    </source>
</evidence>
<organism evidence="1 2">
    <name type="scientific">Cryptococcus bacillisporus CA1873</name>
    <dbReference type="NCBI Taxonomy" id="1296111"/>
    <lineage>
        <taxon>Eukaryota</taxon>
        <taxon>Fungi</taxon>
        <taxon>Dikarya</taxon>
        <taxon>Basidiomycota</taxon>
        <taxon>Agaricomycotina</taxon>
        <taxon>Tremellomycetes</taxon>
        <taxon>Tremellales</taxon>
        <taxon>Cryptococcaceae</taxon>
        <taxon>Cryptococcus</taxon>
        <taxon>Cryptococcus gattii species complex</taxon>
    </lineage>
</organism>
<keyword evidence="2" id="KW-1185">Reference proteome</keyword>
<protein>
    <submittedName>
        <fullName evidence="1">Uncharacterized protein</fullName>
    </submittedName>
</protein>
<dbReference type="Proteomes" id="UP000053800">
    <property type="component" value="Unassembled WGS sequence"/>
</dbReference>
<proteinExistence type="predicted"/>
<name>A0ABR5BFH0_CRYGA</name>
<sequence>MRRSTRIKQDKAPYDYSWGERDHRDHQLTEKGSDQVNHYLERRCSCLLKIRSPSAHSPGRRRAHLLLPSMLHPFRLPQLFHFPHLGLHLFLGERQGGGAKREQDKMETMNNGKDGLARLPVFLKRLTCHLTLLINPRKMENEEKEARSLVSVPAVQLLHHRCLLWLQKVFLRRRRIYSD</sequence>
<accession>A0ABR5BFH0</accession>
<evidence type="ECO:0000313" key="2">
    <source>
        <dbReference type="Proteomes" id="UP000053800"/>
    </source>
</evidence>
<gene>
    <name evidence="1" type="ORF">I314_02017</name>
</gene>
<reference evidence="1 2" key="1">
    <citation type="submission" date="2015-01" db="EMBL/GenBank/DDBJ databases">
        <title>The Genome Sequence of Cryptococcus gattii CA1873.</title>
        <authorList>
            <consortium name="The Broad Institute Genomics Platform"/>
            <person name="Cuomo C."/>
            <person name="Litvintseva A."/>
            <person name="Chen Y."/>
            <person name="Heitman J."/>
            <person name="Sun S."/>
            <person name="Springer D."/>
            <person name="Dromer F."/>
            <person name="Young S."/>
            <person name="Zeng Q."/>
            <person name="Gargeya S."/>
            <person name="Abouelleil A."/>
            <person name="Alvarado L."/>
            <person name="Chapman S.B."/>
            <person name="Gainer-Dewar J."/>
            <person name="Goldberg J."/>
            <person name="Griggs A."/>
            <person name="Gujja S."/>
            <person name="Hansen M."/>
            <person name="Howarth C."/>
            <person name="Imamovic A."/>
            <person name="Larimer J."/>
            <person name="Murphy C."/>
            <person name="Naylor J."/>
            <person name="Pearson M."/>
            <person name="Priest M."/>
            <person name="Roberts A."/>
            <person name="Saif S."/>
            <person name="Shea T."/>
            <person name="Sykes S."/>
            <person name="Wortman J."/>
            <person name="Nusbaum C."/>
            <person name="Birren B."/>
        </authorList>
    </citation>
    <scope>NUCLEOTIDE SEQUENCE [LARGE SCALE GENOMIC DNA]</scope>
    <source>
        <strain evidence="1 2">CA1873</strain>
    </source>
</reference>
<dbReference type="EMBL" id="KN848892">
    <property type="protein sequence ID" value="KIR67600.1"/>
    <property type="molecule type" value="Genomic_DNA"/>
</dbReference>